<proteinExistence type="predicted"/>
<gene>
    <name evidence="3" type="ORF">ENX77_02035</name>
</gene>
<dbReference type="NCBIfam" id="TIGR02537">
    <property type="entry name" value="arch_flag_Nterm"/>
    <property type="match status" value="1"/>
</dbReference>
<dbReference type="Pfam" id="PF07790">
    <property type="entry name" value="Pilin_N"/>
    <property type="match status" value="1"/>
</dbReference>
<feature type="domain" description="Archaeal Type IV pilin N-terminal" evidence="2">
    <location>
        <begin position="17"/>
        <end position="101"/>
    </location>
</feature>
<keyword evidence="1" id="KW-1133">Transmembrane helix</keyword>
<evidence type="ECO:0000313" key="3">
    <source>
        <dbReference type="EMBL" id="HGE65897.1"/>
    </source>
</evidence>
<accession>A0A7C3YBX5</accession>
<dbReference type="PANTHER" id="PTHR38138:SF1">
    <property type="entry name" value="ARCHAEAL TYPE IV PILIN N-TERMINAL DOMAIN-CONTAINING PROTEIN"/>
    <property type="match status" value="1"/>
</dbReference>
<reference evidence="3" key="1">
    <citation type="journal article" date="2020" name="mSystems">
        <title>Genome- and Community-Level Interaction Insights into Carbon Utilization and Element Cycling Functions of Hydrothermarchaeota in Hydrothermal Sediment.</title>
        <authorList>
            <person name="Zhou Z."/>
            <person name="Liu Y."/>
            <person name="Xu W."/>
            <person name="Pan J."/>
            <person name="Luo Z.H."/>
            <person name="Li M."/>
        </authorList>
    </citation>
    <scope>NUCLEOTIDE SEQUENCE [LARGE SCALE GENOMIC DNA]</scope>
    <source>
        <strain evidence="3">SpSt-97</strain>
    </source>
</reference>
<sequence length="186" mass="20277">MVSRKEVRKLSFEKDERAVSPVIGVILMVAITVILAAVIATFVFGMGGKLVATPPQAQLAVFDDPKTDTEITAYNFSSLVRLQHRGGDPLVVSELKIILEDPSGTQYTNYTDTPPRIYGLTNTSFRNENASNNVNNKIVNTLDIGDTAYIVVQAGSAISANPGTWRVQIIHIPSGQYILDTTVRLK</sequence>
<comment type="caution">
    <text evidence="3">The sequence shown here is derived from an EMBL/GenBank/DDBJ whole genome shotgun (WGS) entry which is preliminary data.</text>
</comment>
<dbReference type="EMBL" id="DTPI01000009">
    <property type="protein sequence ID" value="HGE65897.1"/>
    <property type="molecule type" value="Genomic_DNA"/>
</dbReference>
<feature type="transmembrane region" description="Helical" evidence="1">
    <location>
        <begin position="21"/>
        <end position="46"/>
    </location>
</feature>
<name>A0A7C3YBX5_9EURY</name>
<keyword evidence="1" id="KW-0812">Transmembrane</keyword>
<evidence type="ECO:0000259" key="2">
    <source>
        <dbReference type="Pfam" id="PF07790"/>
    </source>
</evidence>
<dbReference type="InterPro" id="IPR012859">
    <property type="entry name" value="Pilin_N_archaeal"/>
</dbReference>
<dbReference type="InterPro" id="IPR013373">
    <property type="entry name" value="Flagellin/pilin_N_arc"/>
</dbReference>
<protein>
    <submittedName>
        <fullName evidence="3">Type IV pilin</fullName>
    </submittedName>
</protein>
<keyword evidence="1" id="KW-0472">Membrane</keyword>
<organism evidence="3">
    <name type="scientific">Geoglobus ahangari</name>
    <dbReference type="NCBI Taxonomy" id="113653"/>
    <lineage>
        <taxon>Archaea</taxon>
        <taxon>Methanobacteriati</taxon>
        <taxon>Methanobacteriota</taxon>
        <taxon>Archaeoglobi</taxon>
        <taxon>Archaeoglobales</taxon>
        <taxon>Archaeoglobaceae</taxon>
        <taxon>Geoglobus</taxon>
    </lineage>
</organism>
<dbReference type="PANTHER" id="PTHR38138">
    <property type="entry name" value="VNG6441H"/>
    <property type="match status" value="1"/>
</dbReference>
<dbReference type="AlphaFoldDB" id="A0A7C3YBX5"/>
<evidence type="ECO:0000256" key="1">
    <source>
        <dbReference type="SAM" id="Phobius"/>
    </source>
</evidence>